<keyword evidence="1" id="KW-1188">Viral release from host cell</keyword>
<feature type="region of interest" description="Disordered" evidence="4">
    <location>
        <begin position="179"/>
        <end position="199"/>
    </location>
</feature>
<dbReference type="NCBIfam" id="TIGR01543">
    <property type="entry name" value="proheadase_HK97"/>
    <property type="match status" value="1"/>
</dbReference>
<evidence type="ECO:0000256" key="1">
    <source>
        <dbReference type="ARBA" id="ARBA00022612"/>
    </source>
</evidence>
<dbReference type="RefSeq" id="WP_119061534.1">
    <property type="nucleotide sequence ID" value="NZ_QXDF01000001.1"/>
</dbReference>
<organism evidence="6 7">
    <name type="scientific">Dichotomicrobium thermohalophilum</name>
    <dbReference type="NCBI Taxonomy" id="933063"/>
    <lineage>
        <taxon>Bacteria</taxon>
        <taxon>Pseudomonadati</taxon>
        <taxon>Pseudomonadota</taxon>
        <taxon>Alphaproteobacteria</taxon>
        <taxon>Hyphomicrobiales</taxon>
        <taxon>Hyphomicrobiaceae</taxon>
        <taxon>Dichotomicrobium</taxon>
    </lineage>
</organism>
<evidence type="ECO:0000259" key="5">
    <source>
        <dbReference type="Pfam" id="PF04586"/>
    </source>
</evidence>
<dbReference type="Proteomes" id="UP000266273">
    <property type="component" value="Unassembled WGS sequence"/>
</dbReference>
<keyword evidence="7" id="KW-1185">Reference proteome</keyword>
<sequence>MKNLAIKRAEPRHRRERASVRVSETDGRVEGYASLFGVPDYGGDVVMPGAFAASLRRRGPCEVRFLFQHDPAQPIGVWDEIREDKRGLYVRGRLIGGVMRAREVAAMLRAGALDGLSIGFRTVRADRDPRLRTRRLHEIDLWEISVVTFPMLPGAKVSRIEQAGATALAGVARRLQTMSSGLRQASRHSSCQPTQMRRA</sequence>
<keyword evidence="3" id="KW-0378">Hydrolase</keyword>
<reference evidence="6 7" key="1">
    <citation type="submission" date="2018-08" db="EMBL/GenBank/DDBJ databases">
        <title>Genomic Encyclopedia of Archaeal and Bacterial Type Strains, Phase II (KMG-II): from individual species to whole genera.</title>
        <authorList>
            <person name="Goeker M."/>
        </authorList>
    </citation>
    <scope>NUCLEOTIDE SEQUENCE [LARGE SCALE GENOMIC DNA]</scope>
    <source>
        <strain evidence="6 7">DSM 5002</strain>
    </source>
</reference>
<keyword evidence="2" id="KW-0645">Protease</keyword>
<dbReference type="InterPro" id="IPR054613">
    <property type="entry name" value="Peptidase_S78_dom"/>
</dbReference>
<evidence type="ECO:0000256" key="4">
    <source>
        <dbReference type="SAM" id="MobiDB-lite"/>
    </source>
</evidence>
<proteinExistence type="predicted"/>
<dbReference type="GO" id="GO:0006508">
    <property type="term" value="P:proteolysis"/>
    <property type="evidence" value="ECO:0007669"/>
    <property type="project" value="UniProtKB-KW"/>
</dbReference>
<dbReference type="Pfam" id="PF04586">
    <property type="entry name" value="Peptidase_S78"/>
    <property type="match status" value="1"/>
</dbReference>
<name>A0A397Q8D6_9HYPH</name>
<dbReference type="SUPFAM" id="SSF50789">
    <property type="entry name" value="Herpes virus serine proteinase, assemblin"/>
    <property type="match status" value="1"/>
</dbReference>
<evidence type="ECO:0000256" key="2">
    <source>
        <dbReference type="ARBA" id="ARBA00022670"/>
    </source>
</evidence>
<dbReference type="EMBL" id="QXDF01000001">
    <property type="protein sequence ID" value="RIA56769.1"/>
    <property type="molecule type" value="Genomic_DNA"/>
</dbReference>
<accession>A0A397Q8D6</accession>
<feature type="domain" description="Prohead serine protease" evidence="5">
    <location>
        <begin position="19"/>
        <end position="161"/>
    </location>
</feature>
<gene>
    <name evidence="6" type="ORF">BXY53_1879</name>
</gene>
<evidence type="ECO:0000256" key="3">
    <source>
        <dbReference type="ARBA" id="ARBA00022801"/>
    </source>
</evidence>
<dbReference type="OrthoDB" id="9804926at2"/>
<evidence type="ECO:0000313" key="7">
    <source>
        <dbReference type="Proteomes" id="UP000266273"/>
    </source>
</evidence>
<evidence type="ECO:0000313" key="6">
    <source>
        <dbReference type="EMBL" id="RIA56769.1"/>
    </source>
</evidence>
<dbReference type="AlphaFoldDB" id="A0A397Q8D6"/>
<dbReference type="GO" id="GO:0008233">
    <property type="term" value="F:peptidase activity"/>
    <property type="evidence" value="ECO:0007669"/>
    <property type="project" value="UniProtKB-KW"/>
</dbReference>
<dbReference type="InterPro" id="IPR006433">
    <property type="entry name" value="Prohead_protease"/>
</dbReference>
<protein>
    <submittedName>
        <fullName evidence="6">Prohead peptidase</fullName>
    </submittedName>
</protein>
<comment type="caution">
    <text evidence="6">The sequence shown here is derived from an EMBL/GenBank/DDBJ whole genome shotgun (WGS) entry which is preliminary data.</text>
</comment>